<sequence length="751" mass="84541">MQYLTDKLLNGLNPEQQKAVKATDGPLLIMAGAGSGKTRVLTHRIGYLIVEKRVNPYNILAITFTNKAAREMKDRIAKMMGGAAEEIWISTFHSMCVRILRRDIDRIGFNRNFTILDTTDQQSVIKGILKDKNIDPKKFDSRAILGSISSAKNELLDPEEFSKLSGGYYEQVVSDVYEEYQKRLRKNQALDFDDLIMKTIQLFQRVPEVLEYYQRKFQYIHVDEYQDTNKAQYLLVKLLASRFRNLCVVGDSDQSIYAWRGADIANILSFEKDYPNAAVILLEQNYRSTKRILLAANKVIENNFNRKAKNLWTENPEGNKIVYYRADSEQSEAQFVAGKIKELTRDNKYKLSDIAILYRTNAQSRVMEEVLLKSNIGYQIVGGTKFYDRKEIKDMLAYLRLISNPDDDISLQRIINVPKRGIGASSFDKIANFAVTHDISIFQALDSIELLGLSPKITKSAREFRDLIKNYTQMQEFLSVTELVEEVLEKTGYSEMLKAEKSLEAQSRLENLEELLSVTKNFEAVNEDKSLVAFLTDLALVADIDSMDDEGEKADSIVLMTLHSAKGLEFPVVFLIGMEEGVFPHSRSLMEEAEMEEERRLAYVGITRAEQSLFLTNAQMRTLFGRTNMNPASRFISEIPEDLLEGAEAEKRTPYGLRSFGSSAGSSSFASGSRASFGSPAAPRKPVMRPAASGGENADWKVGDKAEHGKWGIGTVVSVKGQGEGTELDIAFPSPVGVKRLLAKFAPIKKA</sequence>
<dbReference type="PANTHER" id="PTHR11070:SF2">
    <property type="entry name" value="ATP-DEPENDENT DNA HELICASE SRS2"/>
    <property type="match status" value="1"/>
</dbReference>
<gene>
    <name evidence="15" type="primary">pcrA_2</name>
    <name evidence="15" type="ORF">AM1BK_47870</name>
</gene>
<dbReference type="Gene3D" id="1.10.10.160">
    <property type="match status" value="1"/>
</dbReference>
<dbReference type="Pfam" id="PF21196">
    <property type="entry name" value="PcrA_UvrD_tudor"/>
    <property type="match status" value="1"/>
</dbReference>
<keyword evidence="3 10" id="KW-0378">Hydrolase</keyword>
<evidence type="ECO:0000256" key="11">
    <source>
        <dbReference type="RuleBase" id="RU364053"/>
    </source>
</evidence>
<comment type="similarity">
    <text evidence="1 11">Belongs to the helicase family. UvrD subfamily.</text>
</comment>
<feature type="domain" description="UvrD-like helicase ATP-binding" evidence="13">
    <location>
        <begin position="10"/>
        <end position="289"/>
    </location>
</feature>
<dbReference type="PANTHER" id="PTHR11070">
    <property type="entry name" value="UVRD / RECB / PCRA DNA HELICASE FAMILY MEMBER"/>
    <property type="match status" value="1"/>
</dbReference>
<dbReference type="EC" id="5.6.2.4" evidence="11"/>
<dbReference type="PROSITE" id="PS51198">
    <property type="entry name" value="UVRD_HELICASE_ATP_BIND"/>
    <property type="match status" value="1"/>
</dbReference>
<dbReference type="GO" id="GO:0004386">
    <property type="term" value="F:helicase activity"/>
    <property type="evidence" value="ECO:0007669"/>
    <property type="project" value="UniProtKB-KW"/>
</dbReference>
<evidence type="ECO:0000256" key="1">
    <source>
        <dbReference type="ARBA" id="ARBA00009922"/>
    </source>
</evidence>
<dbReference type="Gene3D" id="3.40.50.300">
    <property type="entry name" value="P-loop containing nucleotide triphosphate hydrolases"/>
    <property type="match status" value="2"/>
</dbReference>
<dbReference type="InterPro" id="IPR005751">
    <property type="entry name" value="ATP-dep_DNA_helicase_PcrA"/>
</dbReference>
<protein>
    <recommendedName>
        <fullName evidence="11">ATP-dependent DNA helicase</fullName>
        <ecNumber evidence="11">5.6.2.4</ecNumber>
    </recommendedName>
</protein>
<dbReference type="CDD" id="cd18807">
    <property type="entry name" value="SF1_C_UvrD"/>
    <property type="match status" value="1"/>
</dbReference>
<dbReference type="InterPro" id="IPR000212">
    <property type="entry name" value="DNA_helicase_UvrD/REP"/>
</dbReference>
<keyword evidence="7" id="KW-0413">Isomerase</keyword>
<keyword evidence="4 10" id="KW-0347">Helicase</keyword>
<dbReference type="Pfam" id="PF00580">
    <property type="entry name" value="UvrD-helicase"/>
    <property type="match status" value="1"/>
</dbReference>
<dbReference type="PROSITE" id="PS51217">
    <property type="entry name" value="UVRD_HELICASE_CTER"/>
    <property type="match status" value="1"/>
</dbReference>
<feature type="compositionally biased region" description="Low complexity" evidence="12">
    <location>
        <begin position="666"/>
        <end position="684"/>
    </location>
</feature>
<reference evidence="15 16" key="1">
    <citation type="journal article" date="2022" name="Int. J. Syst. Evol. Microbiol.">
        <title>Neobacillus kokaensis sp. nov., isolated from soil.</title>
        <authorList>
            <person name="Yuki K."/>
            <person name="Matsubara H."/>
            <person name="Yamaguchi S."/>
        </authorList>
    </citation>
    <scope>NUCLEOTIDE SEQUENCE [LARGE SCALE GENOMIC DNA]</scope>
    <source>
        <strain evidence="15 16">LOB 377</strain>
    </source>
</reference>
<dbReference type="Gene3D" id="1.10.486.10">
    <property type="entry name" value="PCRA, domain 4"/>
    <property type="match status" value="1"/>
</dbReference>
<dbReference type="InterPro" id="IPR027417">
    <property type="entry name" value="P-loop_NTPase"/>
</dbReference>
<evidence type="ECO:0000256" key="8">
    <source>
        <dbReference type="ARBA" id="ARBA00034617"/>
    </source>
</evidence>
<comment type="catalytic activity">
    <reaction evidence="8">
        <text>Couples ATP hydrolysis with the unwinding of duplex DNA by translocating in the 3'-5' direction.</text>
        <dbReference type="EC" id="5.6.2.4"/>
    </reaction>
</comment>
<keyword evidence="2 10" id="KW-0547">Nucleotide-binding</keyword>
<evidence type="ECO:0000256" key="10">
    <source>
        <dbReference type="PROSITE-ProRule" id="PRU00560"/>
    </source>
</evidence>
<evidence type="ECO:0000256" key="7">
    <source>
        <dbReference type="ARBA" id="ARBA00023235"/>
    </source>
</evidence>
<evidence type="ECO:0000259" key="13">
    <source>
        <dbReference type="PROSITE" id="PS51198"/>
    </source>
</evidence>
<dbReference type="SUPFAM" id="SSF52540">
    <property type="entry name" value="P-loop containing nucleoside triphosphate hydrolases"/>
    <property type="match status" value="1"/>
</dbReference>
<evidence type="ECO:0000313" key="16">
    <source>
        <dbReference type="Proteomes" id="UP000637074"/>
    </source>
</evidence>
<dbReference type="Pfam" id="PF13361">
    <property type="entry name" value="UvrD_C"/>
    <property type="match status" value="1"/>
</dbReference>
<evidence type="ECO:0000256" key="5">
    <source>
        <dbReference type="ARBA" id="ARBA00022840"/>
    </source>
</evidence>
<evidence type="ECO:0000256" key="4">
    <source>
        <dbReference type="ARBA" id="ARBA00022806"/>
    </source>
</evidence>
<evidence type="ECO:0000256" key="12">
    <source>
        <dbReference type="SAM" id="MobiDB-lite"/>
    </source>
</evidence>
<keyword evidence="5 10" id="KW-0067">ATP-binding</keyword>
<dbReference type="InterPro" id="IPR014016">
    <property type="entry name" value="UvrD-like_ATP-bd"/>
</dbReference>
<evidence type="ECO:0000256" key="3">
    <source>
        <dbReference type="ARBA" id="ARBA00022801"/>
    </source>
</evidence>
<feature type="domain" description="UvrD-like helicase C-terminal" evidence="14">
    <location>
        <begin position="290"/>
        <end position="567"/>
    </location>
</feature>
<organism evidence="15 16">
    <name type="scientific">Neobacillus kokaensis</name>
    <dbReference type="NCBI Taxonomy" id="2759023"/>
    <lineage>
        <taxon>Bacteria</taxon>
        <taxon>Bacillati</taxon>
        <taxon>Bacillota</taxon>
        <taxon>Bacilli</taxon>
        <taxon>Bacillales</taxon>
        <taxon>Bacillaceae</taxon>
        <taxon>Neobacillus</taxon>
    </lineage>
</organism>
<comment type="caution">
    <text evidence="15">The sequence shown here is derived from an EMBL/GenBank/DDBJ whole genome shotgun (WGS) entry which is preliminary data.</text>
</comment>
<evidence type="ECO:0000313" key="15">
    <source>
        <dbReference type="EMBL" id="GHI01245.1"/>
    </source>
</evidence>
<dbReference type="InterPro" id="IPR013986">
    <property type="entry name" value="DExx_box_DNA_helicase_dom_sf"/>
</dbReference>
<keyword evidence="6 11" id="KW-0238">DNA-binding</keyword>
<evidence type="ECO:0000256" key="6">
    <source>
        <dbReference type="ARBA" id="ARBA00023125"/>
    </source>
</evidence>
<dbReference type="InterPro" id="IPR014017">
    <property type="entry name" value="DNA_helicase_UvrD-like_C"/>
</dbReference>
<dbReference type="NCBIfam" id="TIGR01073">
    <property type="entry name" value="pcrA"/>
    <property type="match status" value="1"/>
</dbReference>
<feature type="binding site" evidence="10">
    <location>
        <begin position="31"/>
        <end position="38"/>
    </location>
    <ligand>
        <name>ATP</name>
        <dbReference type="ChEBI" id="CHEBI:30616"/>
    </ligand>
</feature>
<accession>A0ABQ3NBG6</accession>
<dbReference type="CDD" id="cd17932">
    <property type="entry name" value="DEXQc_UvrD"/>
    <property type="match status" value="1"/>
</dbReference>
<evidence type="ECO:0000256" key="9">
    <source>
        <dbReference type="ARBA" id="ARBA00048988"/>
    </source>
</evidence>
<dbReference type="Proteomes" id="UP000637074">
    <property type="component" value="Unassembled WGS sequence"/>
</dbReference>
<proteinExistence type="inferred from homology"/>
<dbReference type="EMBL" id="BNDS01000037">
    <property type="protein sequence ID" value="GHI01245.1"/>
    <property type="molecule type" value="Genomic_DNA"/>
</dbReference>
<evidence type="ECO:0000259" key="14">
    <source>
        <dbReference type="PROSITE" id="PS51217"/>
    </source>
</evidence>
<comment type="catalytic activity">
    <reaction evidence="9 11">
        <text>ATP + H2O = ADP + phosphate + H(+)</text>
        <dbReference type="Rhea" id="RHEA:13065"/>
        <dbReference type="ChEBI" id="CHEBI:15377"/>
        <dbReference type="ChEBI" id="CHEBI:15378"/>
        <dbReference type="ChEBI" id="CHEBI:30616"/>
        <dbReference type="ChEBI" id="CHEBI:43474"/>
        <dbReference type="ChEBI" id="CHEBI:456216"/>
        <dbReference type="EC" id="5.6.2.4"/>
    </reaction>
</comment>
<name>A0ABQ3NBG6_9BACI</name>
<evidence type="ECO:0000256" key="2">
    <source>
        <dbReference type="ARBA" id="ARBA00022741"/>
    </source>
</evidence>
<dbReference type="RefSeq" id="WP_191276903.1">
    <property type="nucleotide sequence ID" value="NZ_BNDS01000037.1"/>
</dbReference>
<feature type="region of interest" description="Disordered" evidence="12">
    <location>
        <begin position="666"/>
        <end position="702"/>
    </location>
</feature>
<keyword evidence="16" id="KW-1185">Reference proteome</keyword>